<dbReference type="SUPFAM" id="SSF81383">
    <property type="entry name" value="F-box domain"/>
    <property type="match status" value="1"/>
</dbReference>
<evidence type="ECO:0000259" key="2">
    <source>
        <dbReference type="Pfam" id="PF00646"/>
    </source>
</evidence>
<evidence type="ECO:0000313" key="5">
    <source>
        <dbReference type="Proteomes" id="UP001497457"/>
    </source>
</evidence>
<keyword evidence="5" id="KW-1185">Reference proteome</keyword>
<dbReference type="PANTHER" id="PTHR34709:SF68">
    <property type="entry name" value="OS07G0550432 PROTEIN"/>
    <property type="match status" value="1"/>
</dbReference>
<feature type="domain" description="F-box" evidence="2">
    <location>
        <begin position="22"/>
        <end position="61"/>
    </location>
</feature>
<dbReference type="Pfam" id="PF24758">
    <property type="entry name" value="LRR_At5g56370"/>
    <property type="match status" value="1"/>
</dbReference>
<dbReference type="Pfam" id="PF00646">
    <property type="entry name" value="F-box"/>
    <property type="match status" value="1"/>
</dbReference>
<name>A0ABC9B324_9POAL</name>
<sequence length="501" mass="56545">MDQDRPRRRHRRHRRRSGEDHISGLPDELLHTILLHLGSARAAARTSVLSRRWRLMWTHLPELVFGNASHDAPPPTPTSFLDAVDSALSAYAAPTLEALVVVMPTAASHDVTAGHVAPWLRFAAERVAGDLVLFMPSPRPRFDPIHELEVDYWQELSSSILLGHTCEEAVLELPTCERAKTITLRLKQDWRLRLWRAGAFTALTSLRILCGCMEGSELTALVCTQCPCLKELRLCVTLVDASDVSICSDSLQSLSFSVKGILQLEVVTPRLEYLCVGEATNEARYARISAPKLERVVWCVDTYDPHRHRFEGVGRRLRLLDVCGNFIAGLLMQRFDEVDELQLGIYIPRAIAAYERFLKETNKLPKCETVNITLESNHNGLAPVMAYLLRNCGSAKKVSVQLLDPSGNYPSWRPCQPSCPCRLEENNKIGGIDLNSLEEIEITSYKIIGDELLELVEQLSRCNAPLSWVIECSLFLHRTRWYVRRSIACIVQRLKSNAMTF</sequence>
<protein>
    <recommendedName>
        <fullName evidence="6">F-box domain-containing protein</fullName>
    </recommendedName>
</protein>
<proteinExistence type="predicted"/>
<dbReference type="AlphaFoldDB" id="A0ABC9B324"/>
<dbReference type="PANTHER" id="PTHR34709">
    <property type="entry name" value="OS10G0396666 PROTEIN"/>
    <property type="match status" value="1"/>
</dbReference>
<feature type="compositionally biased region" description="Basic residues" evidence="1">
    <location>
        <begin position="1"/>
        <end position="16"/>
    </location>
</feature>
<dbReference type="InterPro" id="IPR055312">
    <property type="entry name" value="FBL15-like"/>
</dbReference>
<evidence type="ECO:0000256" key="1">
    <source>
        <dbReference type="SAM" id="MobiDB-lite"/>
    </source>
</evidence>
<dbReference type="InterPro" id="IPR036047">
    <property type="entry name" value="F-box-like_dom_sf"/>
</dbReference>
<evidence type="ECO:0000313" key="4">
    <source>
        <dbReference type="EMBL" id="CAL4992285.1"/>
    </source>
</evidence>
<dbReference type="InterPro" id="IPR001810">
    <property type="entry name" value="F-box_dom"/>
</dbReference>
<feature type="domain" description="F-box/LRR-repeat protein 15/At3g58940/PEG3-like LRR" evidence="3">
    <location>
        <begin position="167"/>
        <end position="294"/>
    </location>
</feature>
<reference evidence="5" key="1">
    <citation type="submission" date="2024-06" db="EMBL/GenBank/DDBJ databases">
        <authorList>
            <person name="Ryan C."/>
        </authorList>
    </citation>
    <scope>NUCLEOTIDE SEQUENCE [LARGE SCALE GENOMIC DNA]</scope>
</reference>
<dbReference type="InterPro" id="IPR055411">
    <property type="entry name" value="LRR_FXL15/At3g58940/PEG3-like"/>
</dbReference>
<accession>A0ABC9B324</accession>
<dbReference type="EMBL" id="OZ075134">
    <property type="protein sequence ID" value="CAL4992285.1"/>
    <property type="molecule type" value="Genomic_DNA"/>
</dbReference>
<reference evidence="4 5" key="2">
    <citation type="submission" date="2024-10" db="EMBL/GenBank/DDBJ databases">
        <authorList>
            <person name="Ryan C."/>
        </authorList>
    </citation>
    <scope>NUCLEOTIDE SEQUENCE [LARGE SCALE GENOMIC DNA]</scope>
</reference>
<gene>
    <name evidence="4" type="ORF">URODEC1_LOCUS61043</name>
</gene>
<organism evidence="4 5">
    <name type="scientific">Urochloa decumbens</name>
    <dbReference type="NCBI Taxonomy" id="240449"/>
    <lineage>
        <taxon>Eukaryota</taxon>
        <taxon>Viridiplantae</taxon>
        <taxon>Streptophyta</taxon>
        <taxon>Embryophyta</taxon>
        <taxon>Tracheophyta</taxon>
        <taxon>Spermatophyta</taxon>
        <taxon>Magnoliopsida</taxon>
        <taxon>Liliopsida</taxon>
        <taxon>Poales</taxon>
        <taxon>Poaceae</taxon>
        <taxon>PACMAD clade</taxon>
        <taxon>Panicoideae</taxon>
        <taxon>Panicodae</taxon>
        <taxon>Paniceae</taxon>
        <taxon>Melinidinae</taxon>
        <taxon>Urochloa</taxon>
    </lineage>
</organism>
<feature type="region of interest" description="Disordered" evidence="1">
    <location>
        <begin position="1"/>
        <end position="23"/>
    </location>
</feature>
<evidence type="ECO:0008006" key="6">
    <source>
        <dbReference type="Google" id="ProtNLM"/>
    </source>
</evidence>
<dbReference type="Proteomes" id="UP001497457">
    <property type="component" value="Chromosome 24b"/>
</dbReference>
<evidence type="ECO:0000259" key="3">
    <source>
        <dbReference type="Pfam" id="PF24758"/>
    </source>
</evidence>